<feature type="repeat" description="CXXCXGXG motif" evidence="8">
    <location>
        <begin position="207"/>
        <end position="214"/>
    </location>
</feature>
<dbReference type="InterPro" id="IPR036410">
    <property type="entry name" value="HSP_DnaJ_Cys-rich_dom_sf"/>
</dbReference>
<dbReference type="RefSeq" id="WP_114190844.1">
    <property type="nucleotide sequence ID" value="NZ_CP029295.1"/>
</dbReference>
<accession>A0A2Z5IQB9</accession>
<dbReference type="PROSITE" id="PS50076">
    <property type="entry name" value="DNAJ_2"/>
    <property type="match status" value="1"/>
</dbReference>
<dbReference type="Pfam" id="PF00684">
    <property type="entry name" value="DnaJ_CXXCXGXG"/>
    <property type="match status" value="1"/>
</dbReference>
<name>A0A2Z5IQB9_9BACT</name>
<keyword evidence="5 8" id="KW-0143">Chaperone</keyword>
<evidence type="ECO:0000256" key="3">
    <source>
        <dbReference type="ARBA" id="ARBA00022771"/>
    </source>
</evidence>
<keyword evidence="2 8" id="KW-0677">Repeat</keyword>
<dbReference type="SMART" id="SM00271">
    <property type="entry name" value="DnaJ"/>
    <property type="match status" value="1"/>
</dbReference>
<dbReference type="Pfam" id="PF00226">
    <property type="entry name" value="DnaJ"/>
    <property type="match status" value="1"/>
</dbReference>
<keyword evidence="8" id="KW-0235">DNA replication</keyword>
<evidence type="ECO:0000256" key="8">
    <source>
        <dbReference type="HAMAP-Rule" id="MF_01152"/>
    </source>
</evidence>
<dbReference type="AlphaFoldDB" id="A0A2Z5IQB9"/>
<keyword evidence="8" id="KW-0963">Cytoplasm</keyword>
<dbReference type="InterPro" id="IPR001305">
    <property type="entry name" value="HSP_DnaJ_Cys-rich_dom"/>
</dbReference>
<dbReference type="GO" id="GO:0009408">
    <property type="term" value="P:response to heat"/>
    <property type="evidence" value="ECO:0007669"/>
    <property type="project" value="InterPro"/>
</dbReference>
<evidence type="ECO:0000256" key="5">
    <source>
        <dbReference type="ARBA" id="ARBA00023186"/>
    </source>
</evidence>
<dbReference type="SUPFAM" id="SSF57938">
    <property type="entry name" value="DnaJ/Hsp40 cysteine-rich domain"/>
    <property type="match status" value="1"/>
</dbReference>
<keyword evidence="8" id="KW-0346">Stress response</keyword>
<dbReference type="GO" id="GO:0042026">
    <property type="term" value="P:protein refolding"/>
    <property type="evidence" value="ECO:0007669"/>
    <property type="project" value="TreeGrafter"/>
</dbReference>
<dbReference type="CDD" id="cd10747">
    <property type="entry name" value="DnaJ_C"/>
    <property type="match status" value="1"/>
</dbReference>
<organism evidence="12 13">
    <name type="scientific">[Mycoplasma] phocae</name>
    <dbReference type="NCBI Taxonomy" id="142651"/>
    <lineage>
        <taxon>Bacteria</taxon>
        <taxon>Bacillati</taxon>
        <taxon>Mycoplasmatota</taxon>
        <taxon>Mycoplasmoidales</taxon>
        <taxon>Metamycoplasmataceae</taxon>
        <taxon>Metamycoplasma</taxon>
    </lineage>
</organism>
<protein>
    <recommendedName>
        <fullName evidence="7 8">Chaperone protein DnaJ</fullName>
    </recommendedName>
</protein>
<comment type="cofactor">
    <cofactor evidence="8">
        <name>Zn(2+)</name>
        <dbReference type="ChEBI" id="CHEBI:29105"/>
    </cofactor>
    <text evidence="8">Binds 2 Zn(2+) ions per monomer.</text>
</comment>
<comment type="domain">
    <text evidence="8">The J domain is necessary and sufficient to stimulate DnaK ATPase activity. Zinc center 1 plays an important role in the autonomous, DnaK-independent chaperone activity of DnaJ. Zinc center 2 is essential for interaction with DnaK and for DnaJ activity.</text>
</comment>
<dbReference type="CDD" id="cd10719">
    <property type="entry name" value="DnaJ_zf"/>
    <property type="match status" value="1"/>
</dbReference>
<keyword evidence="3 8" id="KW-0863">Zinc-finger</keyword>
<dbReference type="InterPro" id="IPR036869">
    <property type="entry name" value="J_dom_sf"/>
</dbReference>
<evidence type="ECO:0000259" key="11">
    <source>
        <dbReference type="PROSITE" id="PS51188"/>
    </source>
</evidence>
<keyword evidence="1 8" id="KW-0479">Metal-binding</keyword>
<evidence type="ECO:0000313" key="12">
    <source>
        <dbReference type="EMBL" id="AXE60732.1"/>
    </source>
</evidence>
<feature type="binding site" evidence="8">
    <location>
        <position position="207"/>
    </location>
    <ligand>
        <name>Zn(2+)</name>
        <dbReference type="ChEBI" id="CHEBI:29105"/>
        <label>1</label>
    </ligand>
</feature>
<feature type="repeat" description="CXXCXGXG motif" evidence="8">
    <location>
        <begin position="171"/>
        <end position="178"/>
    </location>
</feature>
<feature type="binding site" evidence="8">
    <location>
        <position position="171"/>
    </location>
    <ligand>
        <name>Zn(2+)</name>
        <dbReference type="ChEBI" id="CHEBI:29105"/>
        <label>2</label>
    </ligand>
</feature>
<evidence type="ECO:0000256" key="4">
    <source>
        <dbReference type="ARBA" id="ARBA00022833"/>
    </source>
</evidence>
<feature type="binding site" evidence="8">
    <location>
        <position position="196"/>
    </location>
    <ligand>
        <name>Zn(2+)</name>
        <dbReference type="ChEBI" id="CHEBI:29105"/>
        <label>2</label>
    </ligand>
</feature>
<dbReference type="PANTHER" id="PTHR43096">
    <property type="entry name" value="DNAJ HOMOLOG 1, MITOCHONDRIAL-RELATED"/>
    <property type="match status" value="1"/>
</dbReference>
<dbReference type="GO" id="GO:0005737">
    <property type="term" value="C:cytoplasm"/>
    <property type="evidence" value="ECO:0007669"/>
    <property type="project" value="UniProtKB-SubCell"/>
</dbReference>
<feature type="domain" description="CR-type" evidence="11">
    <location>
        <begin position="141"/>
        <end position="219"/>
    </location>
</feature>
<dbReference type="OrthoDB" id="9779889at2"/>
<dbReference type="InterPro" id="IPR018253">
    <property type="entry name" value="DnaJ_domain_CS"/>
</dbReference>
<dbReference type="GO" id="GO:0005524">
    <property type="term" value="F:ATP binding"/>
    <property type="evidence" value="ECO:0007669"/>
    <property type="project" value="InterPro"/>
</dbReference>
<dbReference type="GO" id="GO:0008270">
    <property type="term" value="F:zinc ion binding"/>
    <property type="evidence" value="ECO:0007669"/>
    <property type="project" value="UniProtKB-UniRule"/>
</dbReference>
<dbReference type="GO" id="GO:0006260">
    <property type="term" value="P:DNA replication"/>
    <property type="evidence" value="ECO:0007669"/>
    <property type="project" value="UniProtKB-KW"/>
</dbReference>
<dbReference type="InterPro" id="IPR002939">
    <property type="entry name" value="DnaJ_C"/>
</dbReference>
<dbReference type="Pfam" id="PF01556">
    <property type="entry name" value="DnaJ_C"/>
    <property type="match status" value="1"/>
</dbReference>
<dbReference type="GO" id="GO:0051082">
    <property type="term" value="F:unfolded protein binding"/>
    <property type="evidence" value="ECO:0007669"/>
    <property type="project" value="UniProtKB-UniRule"/>
</dbReference>
<dbReference type="SUPFAM" id="SSF49493">
    <property type="entry name" value="HSP40/DnaJ peptide-binding domain"/>
    <property type="match status" value="2"/>
</dbReference>
<feature type="binding site" evidence="8">
    <location>
        <position position="210"/>
    </location>
    <ligand>
        <name>Zn(2+)</name>
        <dbReference type="ChEBI" id="CHEBI:29105"/>
        <label>1</label>
    </ligand>
</feature>
<dbReference type="FunFam" id="2.10.230.10:FF:000002">
    <property type="entry name" value="Molecular chaperone DnaJ"/>
    <property type="match status" value="1"/>
</dbReference>
<dbReference type="PROSITE" id="PS00636">
    <property type="entry name" value="DNAJ_1"/>
    <property type="match status" value="1"/>
</dbReference>
<evidence type="ECO:0000256" key="6">
    <source>
        <dbReference type="ARBA" id="ARBA00061004"/>
    </source>
</evidence>
<feature type="zinc finger region" description="CR-type" evidence="9">
    <location>
        <begin position="141"/>
        <end position="219"/>
    </location>
</feature>
<dbReference type="PROSITE" id="PS51188">
    <property type="entry name" value="ZF_CR"/>
    <property type="match status" value="1"/>
</dbReference>
<dbReference type="HAMAP" id="MF_01152">
    <property type="entry name" value="DnaJ"/>
    <property type="match status" value="1"/>
</dbReference>
<dbReference type="InterPro" id="IPR001623">
    <property type="entry name" value="DnaJ_domain"/>
</dbReference>
<dbReference type="InterPro" id="IPR012724">
    <property type="entry name" value="DnaJ"/>
</dbReference>
<keyword evidence="13" id="KW-1185">Reference proteome</keyword>
<comment type="similarity">
    <text evidence="6 8">Belongs to the DnaJ family.</text>
</comment>
<feature type="repeat" description="CXXCXGXG motif" evidence="8">
    <location>
        <begin position="193"/>
        <end position="200"/>
    </location>
</feature>
<dbReference type="InterPro" id="IPR008971">
    <property type="entry name" value="HSP40/DnaJ_pept-bd"/>
</dbReference>
<feature type="binding site" evidence="8">
    <location>
        <position position="193"/>
    </location>
    <ligand>
        <name>Zn(2+)</name>
        <dbReference type="ChEBI" id="CHEBI:29105"/>
        <label>2</label>
    </ligand>
</feature>
<keyword evidence="4 8" id="KW-0862">Zinc</keyword>
<evidence type="ECO:0000313" key="13">
    <source>
        <dbReference type="Proteomes" id="UP000252477"/>
    </source>
</evidence>
<dbReference type="PANTHER" id="PTHR43096:SF52">
    <property type="entry name" value="DNAJ HOMOLOG 1, MITOCHONDRIAL-RELATED"/>
    <property type="match status" value="1"/>
</dbReference>
<feature type="binding site" evidence="8">
    <location>
        <position position="174"/>
    </location>
    <ligand>
        <name>Zn(2+)</name>
        <dbReference type="ChEBI" id="CHEBI:29105"/>
        <label>2</label>
    </ligand>
</feature>
<feature type="domain" description="J" evidence="10">
    <location>
        <begin position="7"/>
        <end position="71"/>
    </location>
</feature>
<dbReference type="Gene3D" id="2.60.260.20">
    <property type="entry name" value="Urease metallochaperone UreE, N-terminal domain"/>
    <property type="match status" value="2"/>
</dbReference>
<comment type="subunit">
    <text evidence="8">Homodimer.</text>
</comment>
<dbReference type="SUPFAM" id="SSF46565">
    <property type="entry name" value="Chaperone J-domain"/>
    <property type="match status" value="1"/>
</dbReference>
<feature type="repeat" description="CXXCXGXG motif" evidence="8">
    <location>
        <begin position="154"/>
        <end position="161"/>
    </location>
</feature>
<feature type="binding site" evidence="8">
    <location>
        <position position="157"/>
    </location>
    <ligand>
        <name>Zn(2+)</name>
        <dbReference type="ChEBI" id="CHEBI:29105"/>
        <label>1</label>
    </ligand>
</feature>
<dbReference type="Gene3D" id="2.10.230.10">
    <property type="entry name" value="Heat shock protein DnaJ, cysteine-rich domain"/>
    <property type="match status" value="1"/>
</dbReference>
<dbReference type="PRINTS" id="PR00625">
    <property type="entry name" value="JDOMAIN"/>
</dbReference>
<feature type="binding site" evidence="8">
    <location>
        <position position="154"/>
    </location>
    <ligand>
        <name>Zn(2+)</name>
        <dbReference type="ChEBI" id="CHEBI:29105"/>
        <label>1</label>
    </ligand>
</feature>
<dbReference type="Gene3D" id="1.10.287.110">
    <property type="entry name" value="DnaJ domain"/>
    <property type="match status" value="1"/>
</dbReference>
<sequence length="369" mass="41758">MEKNKRDYYEVLGISRDAKDSEIKSAYRKLAMKYHPDKNKDHDAEEKFKEVAEAYEVLSNPEKRRQYDQLGHSAFDPNSFNFSAEDIFGSFFGNFKNAFSGFDGATGFEDLFNFGQRQPRQQRGEDLHRKYVIELMDAIKGKKVLVDLMKTSKCAVCDGSGAYSSSDVYRCEKCDGTGQVRNILGIFSALSTCNRCSGNGKIIKKPCNTCKGSGFQTNEVSETIEIPAGIKDGESIVLRGYGMPSPNGGEPGDLFIYINVKKDKHFELVHNDLVLSVPISIKSIILEEEIIIPTPYGNQPIKLNKNMRLDGIITLNNLGFPIRNSNKRGNLIITIKPYIPEFNKNDKEKIREIFDNSKDKEYKTWLDSF</sequence>
<dbReference type="Proteomes" id="UP000252477">
    <property type="component" value="Chromosome"/>
</dbReference>
<evidence type="ECO:0000256" key="9">
    <source>
        <dbReference type="PROSITE-ProRule" id="PRU00546"/>
    </source>
</evidence>
<proteinExistence type="inferred from homology"/>
<evidence type="ECO:0000256" key="2">
    <source>
        <dbReference type="ARBA" id="ARBA00022737"/>
    </source>
</evidence>
<dbReference type="CDD" id="cd06257">
    <property type="entry name" value="DnaJ"/>
    <property type="match status" value="1"/>
</dbReference>
<dbReference type="EMBL" id="CP029295">
    <property type="protein sequence ID" value="AXE60732.1"/>
    <property type="molecule type" value="Genomic_DNA"/>
</dbReference>
<evidence type="ECO:0000259" key="10">
    <source>
        <dbReference type="PROSITE" id="PS50076"/>
    </source>
</evidence>
<comment type="subcellular location">
    <subcellularLocation>
        <location evidence="8">Cytoplasm</location>
    </subcellularLocation>
</comment>
<comment type="function">
    <text evidence="8">Participates actively in the response to hyperosmotic and heat shock by preventing the aggregation of stress-denatured proteins and by disaggregating proteins, also in an autonomous, DnaK-independent fashion. Unfolded proteins bind initially to DnaJ; upon interaction with the DnaJ-bound protein, DnaK hydrolyzes its bound ATP, resulting in the formation of a stable complex. GrpE releases ADP from DnaK; ATP binding to DnaK triggers the release of the substrate protein, thus completing the reaction cycle. Several rounds of ATP-dependent interactions between DnaJ, DnaK and GrpE are required for fully efficient folding. Also involved, together with DnaK and GrpE, in the DNA replication of plasmids through activation of initiation proteins.</text>
</comment>
<dbReference type="KEGG" id="mpho:DA803_01350"/>
<evidence type="ECO:0000256" key="1">
    <source>
        <dbReference type="ARBA" id="ARBA00022723"/>
    </source>
</evidence>
<reference evidence="12 13" key="1">
    <citation type="submission" date="2018-05" db="EMBL/GenBank/DDBJ databases">
        <title>Annotation of the Mycoplasma phocidae genome.</title>
        <authorList>
            <person name="Brown D.R."/>
            <person name="Kutish G.F."/>
            <person name="Frasca S.Jr."/>
        </authorList>
    </citation>
    <scope>NUCLEOTIDE SEQUENCE [LARGE SCALE GENOMIC DNA]</scope>
    <source>
        <strain evidence="12 13">105</strain>
    </source>
</reference>
<evidence type="ECO:0000256" key="7">
    <source>
        <dbReference type="ARBA" id="ARBA00067609"/>
    </source>
</evidence>
<gene>
    <name evidence="8" type="primary">dnaJ</name>
    <name evidence="12" type="ORF">DA803_01350</name>
</gene>
<dbReference type="GO" id="GO:0031072">
    <property type="term" value="F:heat shock protein binding"/>
    <property type="evidence" value="ECO:0007669"/>
    <property type="project" value="InterPro"/>
</dbReference>